<name>A0A8T2USX4_CERRI</name>
<feature type="compositionally biased region" description="Acidic residues" evidence="2">
    <location>
        <begin position="538"/>
        <end position="550"/>
    </location>
</feature>
<feature type="region of interest" description="Disordered" evidence="2">
    <location>
        <begin position="630"/>
        <end position="679"/>
    </location>
</feature>
<evidence type="ECO:0000313" key="4">
    <source>
        <dbReference type="EMBL" id="KAH7436494.1"/>
    </source>
</evidence>
<feature type="compositionally biased region" description="Basic and acidic residues" evidence="2">
    <location>
        <begin position="789"/>
        <end position="798"/>
    </location>
</feature>
<feature type="region of interest" description="Disordered" evidence="2">
    <location>
        <begin position="1021"/>
        <end position="1093"/>
    </location>
</feature>
<keyword evidence="5" id="KW-1185">Reference proteome</keyword>
<dbReference type="PANTHER" id="PTHR38372:SF2">
    <property type="entry name" value="DENTIN SIALOPHOSPHOPROTEIN-LIKE PROTEIN"/>
    <property type="match status" value="1"/>
</dbReference>
<feature type="compositionally biased region" description="Basic and acidic residues" evidence="2">
    <location>
        <begin position="828"/>
        <end position="838"/>
    </location>
</feature>
<feature type="region of interest" description="Disordered" evidence="2">
    <location>
        <begin position="193"/>
        <end position="313"/>
    </location>
</feature>
<feature type="compositionally biased region" description="Basic and acidic residues" evidence="2">
    <location>
        <begin position="859"/>
        <end position="873"/>
    </location>
</feature>
<sequence length="1362" mass="150619">MSSGSKFSRGTGRGPFRPPHNRGLMPLRHGPVSSKKTSLGHSRDVTGSLGSGNGGTAGTSLEEFFQLLPQPSYPDRPFAMIMRLQPETLEELKHAEAEGIQAMMKFGDNAAGHVIQVGSQTFKFSSAPEPGDLCEIYEQKQGESGESVLVEAGCVWRRLSVQRILSATEKDRVKRRTAEAEIRQKQRKSILVDPNTQMIIPQGGVSEVNGRKSLLKSNKEPPPKKRRVTSSPIKQRPHSNTSLVAGSRQFASPASPPFDPPPTSARGIQTNQMNDSHSVKARAVSERVAAPVNSKTPPIQKEKPRTPVTSAVPDTVKTGSATNLTDLRNFLIGLLQDNPKGVTNKMIEKAVAEGLSGSAEKRSLEKVLKSVAVFHAPGKYLLNPGVEKGIYLESAPHSSSGRIQETVQHSTHDPEPSNSIQQRESVKEKEHRMSHDKGPARKISHPPEQSNKEISPRNRSPQPSYLDIETEDVGKQDVVPASKDPSSGGSDSSSSSGSGTGSDSDSESSGSGSGTESGSGSGSGSDTDSTSSSSGASVEEDVDIMSDDDAEKSKLDIKQKPKMKESKSLVKEDSRSHESNKFDEDIHASNFDDATEFEGTMDHANDLAVDMEGKMPSNIMEHVFGSEEIDDFGEDSEEHIRGEETVQGENLHSQFTEEKGPANLHSNKDFQSENNFEDTQKIYTGDSDALGTDAALDNLVERISESKDMETGVSGGNRGVPSTSQQDHKSFIKSGGYGPMKNTDKRKVDSESVVRVNLDKKDRDVHPSTDGKGALKNITSYVEPNAHLENSHVEKDEPQQNINKVLPERLAQVSTEARKGSSKKSTTKGHEKFERAKTSDSTVKRKSPSNSAHIAGALKFDDERMDRLSDRGGAETCDFMEVKQKKEKVPDERTLDSSRSGDISGRQSRDFERHLQQKDSVGAIKGSAHRISRDSNYSSASYDKDALHMDKSSKMKHGRQKSETSDRTGLVVEQAERPLADVDSARKGKDLYGKSILKETESGGRISGGELSNVKAKDMGNLGESFQSHSRGHLRDNSRASMETFETRDPPVENGMVESKKRVPPMEDSRGKATSGAMGRFSYKGSLSPDQDDYQAFDRRTIDIQKQSPGKAFEDSRHHAYDGRNAKRRIDEVENTDLERSKRNANAGHSKQAQNKEEWFQTGSVKQGYVEKGKFSVSDFQDYKCASKFSAFENSVRSDEESDELYKQQRAGQTHATPNGMRRDNIRAAGDFVDNSKRQTPQSIELLEGSEYFAPYEKDKPDLRNQIKTFIEYKEYCREYCEKHPVYLQLHEELEKTRRLFESLKKDKERARSKGDEKKSTFTNERIREEYNLHRKIVVHEMELFILGELKFASFTETEAHA</sequence>
<evidence type="ECO:0000256" key="1">
    <source>
        <dbReference type="SAM" id="Coils"/>
    </source>
</evidence>
<feature type="compositionally biased region" description="Polar residues" evidence="2">
    <location>
        <begin position="397"/>
        <end position="409"/>
    </location>
</feature>
<feature type="domain" description="OCEL" evidence="3">
    <location>
        <begin position="1258"/>
        <end position="1362"/>
    </location>
</feature>
<feature type="compositionally biased region" description="Basic and acidic residues" evidence="2">
    <location>
        <begin position="907"/>
        <end position="917"/>
    </location>
</feature>
<feature type="region of interest" description="Disordered" evidence="2">
    <location>
        <begin position="703"/>
        <end position="977"/>
    </location>
</feature>
<feature type="compositionally biased region" description="Basic and acidic residues" evidence="2">
    <location>
        <begin position="942"/>
        <end position="953"/>
    </location>
</feature>
<comment type="caution">
    <text evidence="4">The sequence shown here is derived from an EMBL/GenBank/DDBJ whole genome shotgun (WGS) entry which is preliminary data.</text>
</comment>
<feature type="compositionally biased region" description="Polar residues" evidence="2">
    <location>
        <begin position="229"/>
        <end position="244"/>
    </location>
</feature>
<dbReference type="PANTHER" id="PTHR38372">
    <property type="entry name" value="DENTIN SIALOPHOSPHOPROTEIN-LIKE PROTEIN"/>
    <property type="match status" value="1"/>
</dbReference>
<evidence type="ECO:0000313" key="5">
    <source>
        <dbReference type="Proteomes" id="UP000825935"/>
    </source>
</evidence>
<proteinExistence type="predicted"/>
<feature type="region of interest" description="Disordered" evidence="2">
    <location>
        <begin position="1"/>
        <end position="56"/>
    </location>
</feature>
<accession>A0A8T2USX4</accession>
<dbReference type="Proteomes" id="UP000825935">
    <property type="component" value="Chromosome 5"/>
</dbReference>
<feature type="compositionally biased region" description="Basic and acidic residues" evidence="2">
    <location>
        <begin position="655"/>
        <end position="671"/>
    </location>
</feature>
<feature type="compositionally biased region" description="Low complexity" evidence="2">
    <location>
        <begin position="486"/>
        <end position="510"/>
    </location>
</feature>
<feature type="region of interest" description="Disordered" evidence="2">
    <location>
        <begin position="1105"/>
        <end position="1159"/>
    </location>
</feature>
<gene>
    <name evidence="4" type="ORF">KP509_05G022400</name>
</gene>
<feature type="compositionally biased region" description="Polar residues" evidence="2">
    <location>
        <begin position="266"/>
        <end position="276"/>
    </location>
</feature>
<evidence type="ECO:0000256" key="2">
    <source>
        <dbReference type="SAM" id="MobiDB-lite"/>
    </source>
</evidence>
<feature type="compositionally biased region" description="Basic and acidic residues" evidence="2">
    <location>
        <begin position="424"/>
        <end position="439"/>
    </location>
</feature>
<feature type="compositionally biased region" description="Pro residues" evidence="2">
    <location>
        <begin position="254"/>
        <end position="263"/>
    </location>
</feature>
<feature type="compositionally biased region" description="Basic and acidic residues" evidence="2">
    <location>
        <begin position="551"/>
        <end position="587"/>
    </location>
</feature>
<feature type="region of interest" description="Disordered" evidence="2">
    <location>
        <begin position="397"/>
        <end position="589"/>
    </location>
</feature>
<keyword evidence="1" id="KW-0175">Coiled coil</keyword>
<feature type="compositionally biased region" description="Low complexity" evidence="2">
    <location>
        <begin position="524"/>
        <end position="535"/>
    </location>
</feature>
<dbReference type="EMBL" id="CM035410">
    <property type="protein sequence ID" value="KAH7436494.1"/>
    <property type="molecule type" value="Genomic_DNA"/>
</dbReference>
<feature type="compositionally biased region" description="Gly residues" evidence="2">
    <location>
        <begin position="511"/>
        <end position="523"/>
    </location>
</feature>
<protein>
    <recommendedName>
        <fullName evidence="3">OCEL domain-containing protein</fullName>
    </recommendedName>
</protein>
<evidence type="ECO:0000259" key="3">
    <source>
        <dbReference type="PROSITE" id="PS51980"/>
    </source>
</evidence>
<reference evidence="4" key="1">
    <citation type="submission" date="2021-08" db="EMBL/GenBank/DDBJ databases">
        <title>WGS assembly of Ceratopteris richardii.</title>
        <authorList>
            <person name="Marchant D.B."/>
            <person name="Chen G."/>
            <person name="Jenkins J."/>
            <person name="Shu S."/>
            <person name="Leebens-Mack J."/>
            <person name="Grimwood J."/>
            <person name="Schmutz J."/>
            <person name="Soltis P."/>
            <person name="Soltis D."/>
            <person name="Chen Z.-H."/>
        </authorList>
    </citation>
    <scope>NUCLEOTIDE SEQUENCE</scope>
    <source>
        <strain evidence="4">Whitten #5841</strain>
        <tissue evidence="4">Leaf</tissue>
    </source>
</reference>
<feature type="coiled-coil region" evidence="1">
    <location>
        <begin position="1287"/>
        <end position="1314"/>
    </location>
</feature>
<feature type="compositionally biased region" description="Basic and acidic residues" evidence="2">
    <location>
        <begin position="1112"/>
        <end position="1142"/>
    </location>
</feature>
<feature type="compositionally biased region" description="Basic and acidic residues" evidence="2">
    <location>
        <begin position="742"/>
        <end position="769"/>
    </location>
</feature>
<dbReference type="OrthoDB" id="4869960at2759"/>
<feature type="compositionally biased region" description="Basic and acidic residues" evidence="2">
    <location>
        <begin position="1058"/>
        <end position="1071"/>
    </location>
</feature>
<dbReference type="InterPro" id="IPR010844">
    <property type="entry name" value="Occludin_ELL"/>
</dbReference>
<organism evidence="4 5">
    <name type="scientific">Ceratopteris richardii</name>
    <name type="common">Triangle waterfern</name>
    <dbReference type="NCBI Taxonomy" id="49495"/>
    <lineage>
        <taxon>Eukaryota</taxon>
        <taxon>Viridiplantae</taxon>
        <taxon>Streptophyta</taxon>
        <taxon>Embryophyta</taxon>
        <taxon>Tracheophyta</taxon>
        <taxon>Polypodiopsida</taxon>
        <taxon>Polypodiidae</taxon>
        <taxon>Polypodiales</taxon>
        <taxon>Pteridineae</taxon>
        <taxon>Pteridaceae</taxon>
        <taxon>Parkerioideae</taxon>
        <taxon>Ceratopteris</taxon>
    </lineage>
</organism>
<dbReference type="PROSITE" id="PS51980">
    <property type="entry name" value="OCEL"/>
    <property type="match status" value="1"/>
</dbReference>
<feature type="compositionally biased region" description="Basic and acidic residues" evidence="2">
    <location>
        <begin position="880"/>
        <end position="896"/>
    </location>
</feature>